<dbReference type="Gene3D" id="3.40.50.720">
    <property type="entry name" value="NAD(P)-binding Rossmann-like Domain"/>
    <property type="match status" value="1"/>
</dbReference>
<dbReference type="InterPro" id="IPR051207">
    <property type="entry name" value="ComplexI_NDUFA9_subunit"/>
</dbReference>
<feature type="region of interest" description="Disordered" evidence="1">
    <location>
        <begin position="1"/>
        <end position="22"/>
    </location>
</feature>
<dbReference type="AlphaFoldDB" id="M2YEU4"/>
<dbReference type="PANTHER" id="PTHR12126:SF11">
    <property type="entry name" value="NADH DEHYDROGENASE [UBIQUINONE] 1 ALPHA SUBCOMPLEX SUBUNIT 9, MITOCHONDRIAL"/>
    <property type="match status" value="1"/>
</dbReference>
<dbReference type="Proteomes" id="UP000009877">
    <property type="component" value="Unassembled WGS sequence"/>
</dbReference>
<evidence type="ECO:0000259" key="2">
    <source>
        <dbReference type="Pfam" id="PF13460"/>
    </source>
</evidence>
<dbReference type="GO" id="GO:0044877">
    <property type="term" value="F:protein-containing complex binding"/>
    <property type="evidence" value="ECO:0007669"/>
    <property type="project" value="TreeGrafter"/>
</dbReference>
<dbReference type="EMBL" id="ANHZ02000006">
    <property type="protein sequence ID" value="EME37060.1"/>
    <property type="molecule type" value="Genomic_DNA"/>
</dbReference>
<name>M2YEU4_9MICC</name>
<dbReference type="InterPro" id="IPR016040">
    <property type="entry name" value="NAD(P)-bd_dom"/>
</dbReference>
<dbReference type="STRING" id="71999.KPaMU14_09145"/>
<evidence type="ECO:0000313" key="3">
    <source>
        <dbReference type="EMBL" id="EME37060.1"/>
    </source>
</evidence>
<sequence length="307" mass="33366">MDRTDRTPAPQQDPQARASGAPRTIAVIGSTGQLGRSAVEVFAARGHRVLAVARGRQTDLPAGVETRVADVTRPQTLPGALEGAEAVHLSLSGGNDPEQIRAVEDEGVRHVARAAGQLGITRISMISGMYARPEFADHPGEGAKVRAEQHLLAARTPATVFRPAFFAETLESFVQNGRGMLLGPQPHTLHPIISADLMDAIARSYAMPRAQDRVFEVTGREPMTLKSALRRYLEATRPGAKVTVMPLWFMNPVNRLFMKGGLTRALDTMGLMQAHGEIADPTTYFQVFGEQTTPFDTWLEQQPVRSA</sequence>
<protein>
    <submittedName>
        <fullName evidence="3">NADH-ubiquinone oxidoreductase</fullName>
    </submittedName>
</protein>
<comment type="caution">
    <text evidence="3">The sequence shown here is derived from an EMBL/GenBank/DDBJ whole genome shotgun (WGS) entry which is preliminary data.</text>
</comment>
<keyword evidence="4" id="KW-1185">Reference proteome</keyword>
<dbReference type="InterPro" id="IPR036291">
    <property type="entry name" value="NAD(P)-bd_dom_sf"/>
</dbReference>
<dbReference type="SUPFAM" id="SSF51735">
    <property type="entry name" value="NAD(P)-binding Rossmann-fold domains"/>
    <property type="match status" value="1"/>
</dbReference>
<proteinExistence type="predicted"/>
<dbReference type="Pfam" id="PF13460">
    <property type="entry name" value="NAD_binding_10"/>
    <property type="match status" value="1"/>
</dbReference>
<gene>
    <name evidence="3" type="ORF">C884_02216</name>
</gene>
<accession>M2YEU4</accession>
<evidence type="ECO:0000313" key="4">
    <source>
        <dbReference type="Proteomes" id="UP000009877"/>
    </source>
</evidence>
<reference evidence="3 4" key="1">
    <citation type="journal article" date="2014" name="Genome Announc.">
        <title>Draft Genome Sequence of Kocuria palustris PEL.</title>
        <authorList>
            <person name="Sharma G."/>
            <person name="Khatri I."/>
            <person name="Subramanian S."/>
        </authorList>
    </citation>
    <scope>NUCLEOTIDE SEQUENCE [LARGE SCALE GENOMIC DNA]</scope>
    <source>
        <strain evidence="3 4">PEL</strain>
    </source>
</reference>
<evidence type="ECO:0000256" key="1">
    <source>
        <dbReference type="SAM" id="MobiDB-lite"/>
    </source>
</evidence>
<dbReference type="PANTHER" id="PTHR12126">
    <property type="entry name" value="NADH-UBIQUINONE OXIDOREDUCTASE 39 KDA SUBUNIT-RELATED"/>
    <property type="match status" value="1"/>
</dbReference>
<feature type="domain" description="NAD(P)-binding" evidence="2">
    <location>
        <begin position="29"/>
        <end position="167"/>
    </location>
</feature>
<organism evidence="3 4">
    <name type="scientific">Kocuria palustris PEL</name>
    <dbReference type="NCBI Taxonomy" id="1236550"/>
    <lineage>
        <taxon>Bacteria</taxon>
        <taxon>Bacillati</taxon>
        <taxon>Actinomycetota</taxon>
        <taxon>Actinomycetes</taxon>
        <taxon>Micrococcales</taxon>
        <taxon>Micrococcaceae</taxon>
        <taxon>Kocuria</taxon>
    </lineage>
</organism>
<dbReference type="RefSeq" id="WP_006214236.1">
    <property type="nucleotide sequence ID" value="NZ_ANHZ02000006.1"/>
</dbReference>